<keyword evidence="1" id="KW-1133">Transmembrane helix</keyword>
<sequence>SGTHAYTMRNSKVRPIIMSNCSDALNFQDNHGSWHRHGSEFWYARRAFLNSYHFSEENGDGFKEKLKRLVKELNKAAIKVVLDMRDGMSKRRLGIKVFRFTMTLPYLFLVTMRCFTPWFNKKELMS</sequence>
<protein>
    <submittedName>
        <fullName evidence="2">Transmembrane protein</fullName>
    </submittedName>
</protein>
<evidence type="ECO:0000313" key="2">
    <source>
        <dbReference type="EMBL" id="KAJ7947491.1"/>
    </source>
</evidence>
<keyword evidence="1 2" id="KW-0812">Transmembrane</keyword>
<dbReference type="EMBL" id="JARAOO010000012">
    <property type="protein sequence ID" value="KAJ7947491.1"/>
    <property type="molecule type" value="Genomic_DNA"/>
</dbReference>
<dbReference type="KEGG" id="qsa:O6P43_028101"/>
<keyword evidence="1" id="KW-0472">Membrane</keyword>
<proteinExistence type="predicted"/>
<organism evidence="2 3">
    <name type="scientific">Quillaja saponaria</name>
    <name type="common">Soap bark tree</name>
    <dbReference type="NCBI Taxonomy" id="32244"/>
    <lineage>
        <taxon>Eukaryota</taxon>
        <taxon>Viridiplantae</taxon>
        <taxon>Streptophyta</taxon>
        <taxon>Embryophyta</taxon>
        <taxon>Tracheophyta</taxon>
        <taxon>Spermatophyta</taxon>
        <taxon>Magnoliopsida</taxon>
        <taxon>eudicotyledons</taxon>
        <taxon>Gunneridae</taxon>
        <taxon>Pentapetalae</taxon>
        <taxon>rosids</taxon>
        <taxon>fabids</taxon>
        <taxon>Fabales</taxon>
        <taxon>Quillajaceae</taxon>
        <taxon>Quillaja</taxon>
    </lineage>
</organism>
<evidence type="ECO:0000256" key="1">
    <source>
        <dbReference type="SAM" id="Phobius"/>
    </source>
</evidence>
<keyword evidence="3" id="KW-1185">Reference proteome</keyword>
<comment type="caution">
    <text evidence="2">The sequence shown here is derived from an EMBL/GenBank/DDBJ whole genome shotgun (WGS) entry which is preliminary data.</text>
</comment>
<reference evidence="2" key="1">
    <citation type="journal article" date="2023" name="Science">
        <title>Elucidation of the pathway for biosynthesis of saponin adjuvants from the soapbark tree.</title>
        <authorList>
            <person name="Reed J."/>
            <person name="Orme A."/>
            <person name="El-Demerdash A."/>
            <person name="Owen C."/>
            <person name="Martin L.B.B."/>
            <person name="Misra R.C."/>
            <person name="Kikuchi S."/>
            <person name="Rejzek M."/>
            <person name="Martin A.C."/>
            <person name="Harkess A."/>
            <person name="Leebens-Mack J."/>
            <person name="Louveau T."/>
            <person name="Stephenson M.J."/>
            <person name="Osbourn A."/>
        </authorList>
    </citation>
    <scope>NUCLEOTIDE SEQUENCE</scope>
    <source>
        <strain evidence="2">S10</strain>
    </source>
</reference>
<name>A0AAD7KYK0_QUISA</name>
<dbReference type="AlphaFoldDB" id="A0AAD7KYK0"/>
<evidence type="ECO:0000313" key="3">
    <source>
        <dbReference type="Proteomes" id="UP001163823"/>
    </source>
</evidence>
<dbReference type="Proteomes" id="UP001163823">
    <property type="component" value="Chromosome 12"/>
</dbReference>
<gene>
    <name evidence="2" type="ORF">O6P43_028101</name>
</gene>
<feature type="non-terminal residue" evidence="2">
    <location>
        <position position="1"/>
    </location>
</feature>
<accession>A0AAD7KYK0</accession>
<feature type="transmembrane region" description="Helical" evidence="1">
    <location>
        <begin position="97"/>
        <end position="119"/>
    </location>
</feature>